<dbReference type="EMBL" id="PGOL01002547">
    <property type="protein sequence ID" value="PKI47142.1"/>
    <property type="molecule type" value="Genomic_DNA"/>
</dbReference>
<accession>A0A2I0IT10</accession>
<comment type="caution">
    <text evidence="1">The sequence shown here is derived from an EMBL/GenBank/DDBJ whole genome shotgun (WGS) entry which is preliminary data.</text>
</comment>
<organism evidence="1 2">
    <name type="scientific">Punica granatum</name>
    <name type="common">Pomegranate</name>
    <dbReference type="NCBI Taxonomy" id="22663"/>
    <lineage>
        <taxon>Eukaryota</taxon>
        <taxon>Viridiplantae</taxon>
        <taxon>Streptophyta</taxon>
        <taxon>Embryophyta</taxon>
        <taxon>Tracheophyta</taxon>
        <taxon>Spermatophyta</taxon>
        <taxon>Magnoliopsida</taxon>
        <taxon>eudicotyledons</taxon>
        <taxon>Gunneridae</taxon>
        <taxon>Pentapetalae</taxon>
        <taxon>rosids</taxon>
        <taxon>malvids</taxon>
        <taxon>Myrtales</taxon>
        <taxon>Lythraceae</taxon>
        <taxon>Punica</taxon>
    </lineage>
</organism>
<reference evidence="1 2" key="1">
    <citation type="submission" date="2017-11" db="EMBL/GenBank/DDBJ databases">
        <title>De-novo sequencing of pomegranate (Punica granatum L.) genome.</title>
        <authorList>
            <person name="Akparov Z."/>
            <person name="Amiraslanov A."/>
            <person name="Hajiyeva S."/>
            <person name="Abbasov M."/>
            <person name="Kaur K."/>
            <person name="Hamwieh A."/>
            <person name="Solovyev V."/>
            <person name="Salamov A."/>
            <person name="Braich B."/>
            <person name="Kosarev P."/>
            <person name="Mahmoud A."/>
            <person name="Hajiyev E."/>
            <person name="Babayeva S."/>
            <person name="Izzatullayeva V."/>
            <person name="Mammadov A."/>
            <person name="Mammadov A."/>
            <person name="Sharifova S."/>
            <person name="Ojaghi J."/>
            <person name="Eynullazada K."/>
            <person name="Bayramov B."/>
            <person name="Abdulazimova A."/>
            <person name="Shahmuradov I."/>
        </authorList>
    </citation>
    <scope>NUCLEOTIDE SEQUENCE [LARGE SCALE GENOMIC DNA]</scope>
    <source>
        <strain evidence="2">cv. AG2017</strain>
        <tissue evidence="1">Leaf</tissue>
    </source>
</reference>
<name>A0A2I0IT10_PUNGR</name>
<protein>
    <submittedName>
        <fullName evidence="1">Uncharacterized protein</fullName>
    </submittedName>
</protein>
<keyword evidence="2" id="KW-1185">Reference proteome</keyword>
<dbReference type="AlphaFoldDB" id="A0A2I0IT10"/>
<proteinExistence type="predicted"/>
<sequence>MVGSGWRRSKQCRPFGWVLGRQARLSAWVLGHEGELGRGGELGHKREQLGRAFRAEFWAPQRRHERARETTASTDWAVPCLGQASRGSEQSGSGGIRVFFRLDFEFFLARDFRV</sequence>
<gene>
    <name evidence="1" type="ORF">CRG98_032456</name>
</gene>
<evidence type="ECO:0000313" key="1">
    <source>
        <dbReference type="EMBL" id="PKI47142.1"/>
    </source>
</evidence>
<evidence type="ECO:0000313" key="2">
    <source>
        <dbReference type="Proteomes" id="UP000233551"/>
    </source>
</evidence>
<dbReference type="Proteomes" id="UP000233551">
    <property type="component" value="Unassembled WGS sequence"/>
</dbReference>